<dbReference type="GeneID" id="13797134"/>
<dbReference type="BioCyc" id="CNIT1237085:G1324-3324-MONOMER"/>
<evidence type="ECO:0000313" key="2">
    <source>
        <dbReference type="EMBL" id="AFU60239.1"/>
    </source>
</evidence>
<feature type="transmembrane region" description="Helical" evidence="1">
    <location>
        <begin position="16"/>
        <end position="41"/>
    </location>
</feature>
<keyword evidence="1" id="KW-0472">Membrane</keyword>
<dbReference type="EMBL" id="CP002408">
    <property type="protein sequence ID" value="AFU60239.1"/>
    <property type="molecule type" value="Genomic_DNA"/>
</dbReference>
<name>K0INZ6_NITGG</name>
<dbReference type="Proteomes" id="UP000008037">
    <property type="component" value="Chromosome"/>
</dbReference>
<dbReference type="OrthoDB" id="11273at2157"/>
<dbReference type="HOGENOM" id="CLU_117488_0_0_2"/>
<dbReference type="RefSeq" id="WP_015020772.1">
    <property type="nucleotide sequence ID" value="NC_018719.1"/>
</dbReference>
<dbReference type="AlphaFoldDB" id="K0INZ6"/>
<keyword evidence="1" id="KW-0812">Transmembrane</keyword>
<accession>K0INZ6</accession>
<keyword evidence="3" id="KW-1185">Reference proteome</keyword>
<evidence type="ECO:0000313" key="3">
    <source>
        <dbReference type="Proteomes" id="UP000008037"/>
    </source>
</evidence>
<evidence type="ECO:0000256" key="1">
    <source>
        <dbReference type="SAM" id="Phobius"/>
    </source>
</evidence>
<gene>
    <name evidence="2" type="ordered locus">Ngar_c33240</name>
</gene>
<feature type="transmembrane region" description="Helical" evidence="1">
    <location>
        <begin position="153"/>
        <end position="172"/>
    </location>
</feature>
<feature type="transmembrane region" description="Helical" evidence="1">
    <location>
        <begin position="96"/>
        <end position="122"/>
    </location>
</feature>
<organism evidence="2 3">
    <name type="scientific">Nitrososphaera gargensis (strain Ga9.2)</name>
    <dbReference type="NCBI Taxonomy" id="1237085"/>
    <lineage>
        <taxon>Archaea</taxon>
        <taxon>Nitrososphaerota</taxon>
        <taxon>Nitrososphaeria</taxon>
        <taxon>Nitrososphaerales</taxon>
        <taxon>Nitrososphaeraceae</taxon>
        <taxon>Nitrososphaera</taxon>
    </lineage>
</organism>
<sequence length="201" mass="21549">MQTSYARPALWDSVKLGAALGVGSAWAIFGLVLAAGAQLGLPPGTFYEMIGVSLGQSEEWPAIYLGFGLHMVTGAIIGIVYMMISDRTRYLRSFSTLKWFGTGLATGIAVWAVLFVPLHFIVVQPTLQNMLLMSTDPVMQQRAERLDQMSDSILYGALAMHLIFGSILGFLARIATSSRDVVQAERIGTAAGGVAKYDAAA</sequence>
<dbReference type="InParanoid" id="K0INZ6"/>
<proteinExistence type="predicted"/>
<protein>
    <submittedName>
        <fullName evidence="2">Uncharacterized protein</fullName>
    </submittedName>
</protein>
<feature type="transmembrane region" description="Helical" evidence="1">
    <location>
        <begin position="61"/>
        <end position="84"/>
    </location>
</feature>
<reference evidence="2 3" key="1">
    <citation type="journal article" date="2012" name="Environ. Microbiol.">
        <title>The genome of the ammonia-oxidizing Candidatus Nitrososphaera gargensis: insights into metabolic versatility and environmental adaptations.</title>
        <authorList>
            <person name="Spang A."/>
            <person name="Poehlein A."/>
            <person name="Offre P."/>
            <person name="Zumbragel S."/>
            <person name="Haider S."/>
            <person name="Rychlik N."/>
            <person name="Nowka B."/>
            <person name="Schmeisser C."/>
            <person name="Lebedeva E.V."/>
            <person name="Rattei T."/>
            <person name="Bohm C."/>
            <person name="Schmid M."/>
            <person name="Galushko A."/>
            <person name="Hatzenpichler R."/>
            <person name="Weinmaier T."/>
            <person name="Daniel R."/>
            <person name="Schleper C."/>
            <person name="Spieck E."/>
            <person name="Streit W."/>
            <person name="Wagner M."/>
        </authorList>
    </citation>
    <scope>NUCLEOTIDE SEQUENCE [LARGE SCALE GENOMIC DNA]</scope>
    <source>
        <strain evidence="3">Ga9.2</strain>
    </source>
</reference>
<keyword evidence="1" id="KW-1133">Transmembrane helix</keyword>
<dbReference type="KEGG" id="nga:Ngar_c33240"/>